<proteinExistence type="inferred from homology"/>
<keyword evidence="2" id="KW-0812">Transmembrane</keyword>
<dbReference type="GO" id="GO:0034993">
    <property type="term" value="C:meiotic nuclear membrane microtubule tethering complex"/>
    <property type="evidence" value="ECO:0007669"/>
    <property type="project" value="InterPro"/>
</dbReference>
<dbReference type="InterPro" id="IPR018159">
    <property type="entry name" value="Spectrin/alpha-actinin"/>
</dbReference>
<evidence type="ECO:0000256" key="3">
    <source>
        <dbReference type="ARBA" id="ARBA00022989"/>
    </source>
</evidence>
<dbReference type="GO" id="GO:0005640">
    <property type="term" value="C:nuclear outer membrane"/>
    <property type="evidence" value="ECO:0007669"/>
    <property type="project" value="UniProtKB-SubCell"/>
</dbReference>
<keyword evidence="5" id="KW-0539">Nucleus</keyword>
<comment type="subcellular location">
    <subcellularLocation>
        <location evidence="6">Nucleus outer membrane</location>
        <topology evidence="6">Single-pass type IV membrane protein</topology>
    </subcellularLocation>
</comment>
<feature type="region of interest" description="Disordered" evidence="7">
    <location>
        <begin position="458"/>
        <end position="478"/>
    </location>
</feature>
<evidence type="ECO:0000256" key="1">
    <source>
        <dbReference type="ARBA" id="ARBA00008619"/>
    </source>
</evidence>
<dbReference type="PANTHER" id="PTHR21640:SF1">
    <property type="entry name" value="NESPRIN-4"/>
    <property type="match status" value="1"/>
</dbReference>
<reference evidence="9 10" key="1">
    <citation type="journal article" date="2024" name="Proc. Natl. Acad. Sci. U.S.A.">
        <title>The genetic regulatory architecture and epigenomic basis for age-related changes in rattlesnake venom.</title>
        <authorList>
            <person name="Hogan M.P."/>
            <person name="Holding M.L."/>
            <person name="Nystrom G.S."/>
            <person name="Colston T.J."/>
            <person name="Bartlett D.A."/>
            <person name="Mason A.J."/>
            <person name="Ellsworth S.A."/>
            <person name="Rautsaw R.M."/>
            <person name="Lawrence K.C."/>
            <person name="Strickland J.L."/>
            <person name="He B."/>
            <person name="Fraser P."/>
            <person name="Margres M.J."/>
            <person name="Gilbert D.M."/>
            <person name="Gibbs H.L."/>
            <person name="Parkinson C.L."/>
            <person name="Rokyta D.R."/>
        </authorList>
    </citation>
    <scope>NUCLEOTIDE SEQUENCE [LARGE SCALE GENOMIC DNA]</scope>
    <source>
        <strain evidence="9">DRR0105</strain>
    </source>
</reference>
<dbReference type="PANTHER" id="PTHR21640">
    <property type="match status" value="1"/>
</dbReference>
<keyword evidence="3" id="KW-1133">Transmembrane helix</keyword>
<dbReference type="SUPFAM" id="SSF46966">
    <property type="entry name" value="Spectrin repeat"/>
    <property type="match status" value="2"/>
</dbReference>
<dbReference type="AlphaFoldDB" id="A0AAW1AXN4"/>
<protein>
    <submittedName>
        <fullName evidence="9">Nesprin-4</fullName>
    </submittedName>
</protein>
<accession>A0AAW1AXN4</accession>
<evidence type="ECO:0000313" key="9">
    <source>
        <dbReference type="EMBL" id="KAK9394271.1"/>
    </source>
</evidence>
<feature type="region of interest" description="Disordered" evidence="7">
    <location>
        <begin position="303"/>
        <end position="328"/>
    </location>
</feature>
<evidence type="ECO:0000256" key="7">
    <source>
        <dbReference type="SAM" id="MobiDB-lite"/>
    </source>
</evidence>
<dbReference type="EMBL" id="JAOTOJ010000011">
    <property type="protein sequence ID" value="KAK9394271.1"/>
    <property type="molecule type" value="Genomic_DNA"/>
</dbReference>
<sequence length="587" mass="66882">MMPVNAACSLSTATVEKRIREQAAWTLQETLQDSLFRFQDWLWAAERVASSPRSSLVSHNDSRKELQRFRALQKDVSEKVWPLASLNRQYHQLVWMGGISPRLRSSVQEVNRRWEKLQTRAAAVSRRLQHFVNQWEEFGQKKGDIQVRLMELDLRLTDVEHFSAGTWLEKMQQLQAFQQDVQTNTEHVDHLVVHAEYLIQKSQPEDAETLEEDLKELIVFHQVVLSRVLQFRQRLVSMRLVFEDEWESDRESDSESDCFTEGSLPFRTGHPESAALIPQGLLLHSTPQSVRCCRAPAPIGDSSAADLEWDPSVDVGGSTSQDEDSSYCSAVVGQEEPLRRRSRSLRWSCWSCSRAEEFAAQSGFPEEGEPCSCPGGDPVETDVWGRSAPLEPGAGRQPRTGVCCPLIEAMGFDPKRIESWLDQNRQNQRGTPPETKEDSVTPVDVLPLAKELQLPLQVQARGQQPRRQKVQRRSRKKGKRNLITGQVWLEKERRISKMTLRNSQSAEIMVTIEKECDLQLPGEISAQPQKLCRASVLWLLLTTTFAVLVWLLCQSTFFPLSQPPCLQTNGFAKSFHLMLKYEGPPPT</sequence>
<evidence type="ECO:0000256" key="6">
    <source>
        <dbReference type="ARBA" id="ARBA00046312"/>
    </source>
</evidence>
<dbReference type="Proteomes" id="UP001474421">
    <property type="component" value="Unassembled WGS sequence"/>
</dbReference>
<evidence type="ECO:0000313" key="10">
    <source>
        <dbReference type="Proteomes" id="UP001474421"/>
    </source>
</evidence>
<dbReference type="SMART" id="SM01249">
    <property type="entry name" value="KASH"/>
    <property type="match status" value="1"/>
</dbReference>
<evidence type="ECO:0000256" key="4">
    <source>
        <dbReference type="ARBA" id="ARBA00023136"/>
    </source>
</evidence>
<dbReference type="InterPro" id="IPR012315">
    <property type="entry name" value="KASH"/>
</dbReference>
<organism evidence="9 10">
    <name type="scientific">Crotalus adamanteus</name>
    <name type="common">Eastern diamondback rattlesnake</name>
    <dbReference type="NCBI Taxonomy" id="8729"/>
    <lineage>
        <taxon>Eukaryota</taxon>
        <taxon>Metazoa</taxon>
        <taxon>Chordata</taxon>
        <taxon>Craniata</taxon>
        <taxon>Vertebrata</taxon>
        <taxon>Euteleostomi</taxon>
        <taxon>Lepidosauria</taxon>
        <taxon>Squamata</taxon>
        <taxon>Bifurcata</taxon>
        <taxon>Unidentata</taxon>
        <taxon>Episquamata</taxon>
        <taxon>Toxicofera</taxon>
        <taxon>Serpentes</taxon>
        <taxon>Colubroidea</taxon>
        <taxon>Viperidae</taxon>
        <taxon>Crotalinae</taxon>
        <taxon>Crotalus</taxon>
    </lineage>
</organism>
<name>A0AAW1AXN4_CROAD</name>
<dbReference type="InterPro" id="IPR030268">
    <property type="entry name" value="SYNE4"/>
</dbReference>
<dbReference type="SMART" id="SM00150">
    <property type="entry name" value="SPEC"/>
    <property type="match status" value="2"/>
</dbReference>
<gene>
    <name evidence="9" type="ORF">NXF25_014799</name>
</gene>
<keyword evidence="10" id="KW-1185">Reference proteome</keyword>
<comment type="similarity">
    <text evidence="1">Belongs to the nesprin family.</text>
</comment>
<dbReference type="Gene3D" id="1.20.58.60">
    <property type="match status" value="1"/>
</dbReference>
<evidence type="ECO:0000256" key="5">
    <source>
        <dbReference type="ARBA" id="ARBA00023242"/>
    </source>
</evidence>
<evidence type="ECO:0000256" key="2">
    <source>
        <dbReference type="ARBA" id="ARBA00022692"/>
    </source>
</evidence>
<keyword evidence="4" id="KW-0472">Membrane</keyword>
<feature type="domain" description="KASH" evidence="8">
    <location>
        <begin position="527"/>
        <end position="587"/>
    </location>
</feature>
<dbReference type="CDD" id="cd00176">
    <property type="entry name" value="SPEC"/>
    <property type="match status" value="1"/>
</dbReference>
<dbReference type="Pfam" id="PF10541">
    <property type="entry name" value="KASH"/>
    <property type="match status" value="1"/>
</dbReference>
<feature type="compositionally biased region" description="Basic residues" evidence="7">
    <location>
        <begin position="464"/>
        <end position="478"/>
    </location>
</feature>
<comment type="caution">
    <text evidence="9">The sequence shown here is derived from an EMBL/GenBank/DDBJ whole genome shotgun (WGS) entry which is preliminary data.</text>
</comment>
<evidence type="ECO:0000259" key="8">
    <source>
        <dbReference type="SMART" id="SM01249"/>
    </source>
</evidence>